<feature type="domain" description="DUF5666" evidence="1">
    <location>
        <begin position="403"/>
        <end position="462"/>
    </location>
</feature>
<reference evidence="2 3" key="1">
    <citation type="submission" date="2021-10" db="EMBL/GenBank/DDBJ databases">
        <title>Draft genome of Aestuariibacter halophilus JC2043.</title>
        <authorList>
            <person name="Emsley S.A."/>
            <person name="Pfannmuller K.M."/>
            <person name="Ushijima B."/>
            <person name="Saw J.H."/>
            <person name="Videau P."/>
        </authorList>
    </citation>
    <scope>NUCLEOTIDE SEQUENCE [LARGE SCALE GENOMIC DNA]</scope>
    <source>
        <strain evidence="2 3">JC2043</strain>
    </source>
</reference>
<feature type="domain" description="DUF5666" evidence="1">
    <location>
        <begin position="486"/>
        <end position="552"/>
    </location>
</feature>
<feature type="domain" description="DUF5666" evidence="1">
    <location>
        <begin position="777"/>
        <end position="834"/>
    </location>
</feature>
<dbReference type="EMBL" id="JAJEWP010000004">
    <property type="protein sequence ID" value="MCC2617290.1"/>
    <property type="molecule type" value="Genomic_DNA"/>
</dbReference>
<feature type="domain" description="DUF5666" evidence="1">
    <location>
        <begin position="121"/>
        <end position="184"/>
    </location>
</feature>
<feature type="domain" description="DUF5666" evidence="1">
    <location>
        <begin position="709"/>
        <end position="767"/>
    </location>
</feature>
<feature type="domain" description="DUF5666" evidence="1">
    <location>
        <begin position="336"/>
        <end position="392"/>
    </location>
</feature>
<dbReference type="InterPro" id="IPR043724">
    <property type="entry name" value="DUF5666"/>
</dbReference>
<comment type="caution">
    <text evidence="2">The sequence shown here is derived from an EMBL/GenBank/DDBJ whole genome shotgun (WGS) entry which is preliminary data.</text>
</comment>
<proteinExistence type="predicted"/>
<dbReference type="Proteomes" id="UP001520878">
    <property type="component" value="Unassembled WGS sequence"/>
</dbReference>
<evidence type="ECO:0000313" key="2">
    <source>
        <dbReference type="EMBL" id="MCC2617290.1"/>
    </source>
</evidence>
<dbReference type="RefSeq" id="WP_229161323.1">
    <property type="nucleotide sequence ID" value="NZ_JAJEWP010000004.1"/>
</dbReference>
<dbReference type="Pfam" id="PF18914">
    <property type="entry name" value="DUF5666"/>
    <property type="match status" value="9"/>
</dbReference>
<feature type="domain" description="DUF5666" evidence="1">
    <location>
        <begin position="567"/>
        <end position="626"/>
    </location>
</feature>
<feature type="domain" description="DUF5666" evidence="1">
    <location>
        <begin position="191"/>
        <end position="251"/>
    </location>
</feature>
<sequence length="844" mass="89519">MKKILAISLLSGAVLTGCGGSDSTTDVPSPTVPDAKANLDVIISGLPQGMSGEVSITGPDGYSETLTSSQTLSDLSPGSYTLSVANIAVDGVTFDVLPETQTVSLSANDSDQIALVYQAPVTSTGSISNFGSVYVNGIRFKTNDAVIETDLDQGSTEDDLKVGMVVTIQGRSSADGDDAQALSVEYHVNAQGPVDAVSLTDSSFSLLGQVFLVDELTLFEGVTFDALAVGDVVEVSAIETEAGELVASRVELEDSSVTELKVRGELQNLDEVAQTFTVNQLTVDYSAATVNGTLVEGEEVRIHASAAPVDDVLVADSVYVQEDDDADDAGQVALDGVITELLENMQFMVAGQTVAWSQDTAFFGGDEQDIVVGMRIKAFGTVVDDVLTARKIRIDKPGVIKLEGPISAVDSDASTLTVLGTVFTVDSHSRLMDKSSQGVRRMTLDDLAIGDVVDVKAFQDGDALVTRQLKRTEAAGEDDDGLIELEGQVTEIAAPNFQVQGVTVETSALTEFELDDAEVDADTFFATIVSGDVIEVKGQLQESGNVLALEVERGSDDDEVAAQVKLKGQVASVTSETEFVLNGRSVFINDSTRFEDGSIDDLVADAYVEVKGLEDQDGSIVASKIEFEREDDNEEVEVKGVIETFVSVTEFTVNGVSVTTNDSTAYKDGAVSDLAQGVSVEVEGYVSEAGVLLAEKIDFENEAEEMELTGVINGFESAQAFFVGDQAVTTTGQTKYRNGNQLRLANEEQVTVEGYLEGDVLIAKKIEFSEREEVELEGEITQVTSDSQFVVDGTVVFIDELTVFKKGGLEDIAVGVGVEVKGYPKDGGVLAEVVKLEKQDKDDD</sequence>
<protein>
    <submittedName>
        <fullName evidence="2">DUF5666 domain-containing protein</fullName>
    </submittedName>
</protein>
<evidence type="ECO:0000259" key="1">
    <source>
        <dbReference type="Pfam" id="PF18914"/>
    </source>
</evidence>
<feature type="domain" description="DUF5666" evidence="1">
    <location>
        <begin position="639"/>
        <end position="697"/>
    </location>
</feature>
<dbReference type="PROSITE" id="PS51257">
    <property type="entry name" value="PROKAR_LIPOPROTEIN"/>
    <property type="match status" value="1"/>
</dbReference>
<accession>A0ABS8G9P8</accession>
<evidence type="ECO:0000313" key="3">
    <source>
        <dbReference type="Proteomes" id="UP001520878"/>
    </source>
</evidence>
<gene>
    <name evidence="2" type="ORF">LJ739_13635</name>
</gene>
<keyword evidence="3" id="KW-1185">Reference proteome</keyword>
<name>A0ABS8G9P8_9ALTE</name>
<organism evidence="2 3">
    <name type="scientific">Fluctibacter halophilus</name>
    <dbReference type="NCBI Taxonomy" id="226011"/>
    <lineage>
        <taxon>Bacteria</taxon>
        <taxon>Pseudomonadati</taxon>
        <taxon>Pseudomonadota</taxon>
        <taxon>Gammaproteobacteria</taxon>
        <taxon>Alteromonadales</taxon>
        <taxon>Alteromonadaceae</taxon>
        <taxon>Fluctibacter</taxon>
    </lineage>
</organism>